<keyword evidence="3" id="KW-1185">Reference proteome</keyword>
<evidence type="ECO:0000259" key="1">
    <source>
        <dbReference type="Pfam" id="PF09118"/>
    </source>
</evidence>
<proteinExistence type="predicted"/>
<reference evidence="2" key="1">
    <citation type="journal article" date="2020" name="Stud. Mycol.">
        <title>101 Dothideomycetes genomes: a test case for predicting lifestyles and emergence of pathogens.</title>
        <authorList>
            <person name="Haridas S."/>
            <person name="Albert R."/>
            <person name="Binder M."/>
            <person name="Bloem J."/>
            <person name="Labutti K."/>
            <person name="Salamov A."/>
            <person name="Andreopoulos B."/>
            <person name="Baker S."/>
            <person name="Barry K."/>
            <person name="Bills G."/>
            <person name="Bluhm B."/>
            <person name="Cannon C."/>
            <person name="Castanera R."/>
            <person name="Culley D."/>
            <person name="Daum C."/>
            <person name="Ezra D."/>
            <person name="Gonzalez J."/>
            <person name="Henrissat B."/>
            <person name="Kuo A."/>
            <person name="Liang C."/>
            <person name="Lipzen A."/>
            <person name="Lutzoni F."/>
            <person name="Magnuson J."/>
            <person name="Mondo S."/>
            <person name="Nolan M."/>
            <person name="Ohm R."/>
            <person name="Pangilinan J."/>
            <person name="Park H.-J."/>
            <person name="Ramirez L."/>
            <person name="Alfaro M."/>
            <person name="Sun H."/>
            <person name="Tritt A."/>
            <person name="Yoshinaga Y."/>
            <person name="Zwiers L.-H."/>
            <person name="Turgeon B."/>
            <person name="Goodwin S."/>
            <person name="Spatafora J."/>
            <person name="Crous P."/>
            <person name="Grigoriev I."/>
        </authorList>
    </citation>
    <scope>NUCLEOTIDE SEQUENCE</scope>
    <source>
        <strain evidence="2">CBS 260.36</strain>
    </source>
</reference>
<dbReference type="PANTHER" id="PTHR32208:SF56">
    <property type="entry name" value="GALACTOSE OXIDASE-RELATED"/>
    <property type="match status" value="1"/>
</dbReference>
<gene>
    <name evidence="2" type="ORF">K461DRAFT_329292</name>
</gene>
<dbReference type="Gene3D" id="2.130.10.80">
    <property type="entry name" value="Galactose oxidase/kelch, beta-propeller"/>
    <property type="match status" value="1"/>
</dbReference>
<evidence type="ECO:0000313" key="3">
    <source>
        <dbReference type="Proteomes" id="UP000799439"/>
    </source>
</evidence>
<dbReference type="EMBL" id="ML996091">
    <property type="protein sequence ID" value="KAF2149165.1"/>
    <property type="molecule type" value="Genomic_DNA"/>
</dbReference>
<feature type="domain" description="Galactose oxidase-like Early set" evidence="1">
    <location>
        <begin position="568"/>
        <end position="635"/>
    </location>
</feature>
<dbReference type="InterPro" id="IPR013783">
    <property type="entry name" value="Ig-like_fold"/>
</dbReference>
<dbReference type="SUPFAM" id="SSF81296">
    <property type="entry name" value="E set domains"/>
    <property type="match status" value="1"/>
</dbReference>
<evidence type="ECO:0000313" key="2">
    <source>
        <dbReference type="EMBL" id="KAF2149165.1"/>
    </source>
</evidence>
<dbReference type="AlphaFoldDB" id="A0A9P4IVC5"/>
<accession>A0A9P4IVC5</accession>
<sequence length="642" mass="68891">MIKNIREAMNVHFSISSEPSVQLDVSTAANMGVSISSPAPSPRTTQALTTTSSLTTSTLLSTVLAATLTSKTQPVTTSVITTQFLNGVKSHTSCVQLCDQYYVCVNAVFDKTNYMCHIKSNTLPWATDTCYLTIRRSIRLSKGSSSCTGYRGKWAPVINITVIPAGALVIPEQPVSNGVLGFSSWCTFQSSGATEMTQFADYNFQTGVLSQRTVTETQHDMFCPGMSFTYDGRMVVTGAENDATVSGYYSRTNNWTTLADMRIGRGYQPSTVLSDGRVFTIGGSFTDNIGGKDSGYKVGEIYDPLANEWTLLNGCAVRPMLTTYDADGPWRTGSHAWSFAWKNGCLFHAGSSKSMHWYSTPMHWYSTAADGSVVDAGIRDAANDTMKIFSAVGSQSYTNSPAVSTIHRSTIDQPGQTGTVESFAPMNYERGFANAVVLPNGQVVVTLGSVTSVVLTDVQSILVPELCDPVTGKFTVLSPAVTPRNHHSIALLLADGTVLAGGGGMCSTGQGDLDAFCDKTVDHLNYEVLSPPCLLNKDGTLDARPSRTLLSSNIGTREFKGKDDGVLTLTMDTAGAATFSIVRIGSATHSVNTDQRHTTLTQVVQSSRQFRITLPSCSGITVPGYYYLFAMNAAGARCIERT</sequence>
<dbReference type="Gene3D" id="2.60.40.10">
    <property type="entry name" value="Immunoglobulins"/>
    <property type="match status" value="1"/>
</dbReference>
<organism evidence="2 3">
    <name type="scientific">Myriangium duriaei CBS 260.36</name>
    <dbReference type="NCBI Taxonomy" id="1168546"/>
    <lineage>
        <taxon>Eukaryota</taxon>
        <taxon>Fungi</taxon>
        <taxon>Dikarya</taxon>
        <taxon>Ascomycota</taxon>
        <taxon>Pezizomycotina</taxon>
        <taxon>Dothideomycetes</taxon>
        <taxon>Dothideomycetidae</taxon>
        <taxon>Myriangiales</taxon>
        <taxon>Myriangiaceae</taxon>
        <taxon>Myriangium</taxon>
    </lineage>
</organism>
<dbReference type="InterPro" id="IPR037293">
    <property type="entry name" value="Gal_Oxidase_central_sf"/>
</dbReference>
<dbReference type="InterPro" id="IPR015202">
    <property type="entry name" value="GO-like_E_set"/>
</dbReference>
<dbReference type="PANTHER" id="PTHR32208">
    <property type="entry name" value="SECRETED PROTEIN-RELATED"/>
    <property type="match status" value="1"/>
</dbReference>
<comment type="caution">
    <text evidence="2">The sequence shown here is derived from an EMBL/GenBank/DDBJ whole genome shotgun (WGS) entry which is preliminary data.</text>
</comment>
<protein>
    <submittedName>
        <fullName evidence="2">Copper radical oxidase</fullName>
    </submittedName>
</protein>
<dbReference type="Proteomes" id="UP000799439">
    <property type="component" value="Unassembled WGS sequence"/>
</dbReference>
<dbReference type="InterPro" id="IPR014756">
    <property type="entry name" value="Ig_E-set"/>
</dbReference>
<dbReference type="Pfam" id="PF09118">
    <property type="entry name" value="GO-like_E_set"/>
    <property type="match status" value="1"/>
</dbReference>
<dbReference type="SUPFAM" id="SSF50965">
    <property type="entry name" value="Galactose oxidase, central domain"/>
    <property type="match status" value="1"/>
</dbReference>
<name>A0A9P4IVC5_9PEZI</name>
<dbReference type="InterPro" id="IPR011043">
    <property type="entry name" value="Gal_Oxase/kelch_b-propeller"/>
</dbReference>
<dbReference type="OrthoDB" id="2019572at2759"/>